<evidence type="ECO:0000313" key="3">
    <source>
        <dbReference type="Proteomes" id="UP001431429"/>
    </source>
</evidence>
<dbReference type="EMBL" id="JAMQAW010000034">
    <property type="protein sequence ID" value="MCM2391873.1"/>
    <property type="molecule type" value="Genomic_DNA"/>
</dbReference>
<reference evidence="2" key="1">
    <citation type="submission" date="2022-06" db="EMBL/GenBank/DDBJ databases">
        <title>Genome public.</title>
        <authorList>
            <person name="Sun Q."/>
        </authorList>
    </citation>
    <scope>NUCLEOTIDE SEQUENCE</scope>
    <source>
        <strain evidence="2">CWNU-1</strain>
    </source>
</reference>
<proteinExistence type="predicted"/>
<dbReference type="RefSeq" id="WP_250922203.1">
    <property type="nucleotide sequence ID" value="NZ_JAMQAW010000034.1"/>
</dbReference>
<organism evidence="2 3">
    <name type="scientific">Streptomyces albipurpureus</name>
    <dbReference type="NCBI Taxonomy" id="2897419"/>
    <lineage>
        <taxon>Bacteria</taxon>
        <taxon>Bacillati</taxon>
        <taxon>Actinomycetota</taxon>
        <taxon>Actinomycetes</taxon>
        <taxon>Kitasatosporales</taxon>
        <taxon>Streptomycetaceae</taxon>
        <taxon>Streptomyces</taxon>
    </lineage>
</organism>
<evidence type="ECO:0000256" key="1">
    <source>
        <dbReference type="SAM" id="MobiDB-lite"/>
    </source>
</evidence>
<keyword evidence="3" id="KW-1185">Reference proteome</keyword>
<name>A0ABT0UTF6_9ACTN</name>
<gene>
    <name evidence="2" type="ORF">NBG84_26910</name>
</gene>
<sequence length="85" mass="8957">MTGPAQQVTPRAARTVPQPQPPLARGAFPRERTGVPAARAGPDGPPRPLPADQQDALATTYRGGTGSVSCSTVRPDFRTPVRLTR</sequence>
<protein>
    <submittedName>
        <fullName evidence="2">Uncharacterized protein</fullName>
    </submittedName>
</protein>
<dbReference type="Proteomes" id="UP001431429">
    <property type="component" value="Unassembled WGS sequence"/>
</dbReference>
<accession>A0ABT0UTF6</accession>
<feature type="region of interest" description="Disordered" evidence="1">
    <location>
        <begin position="1"/>
        <end position="85"/>
    </location>
</feature>
<comment type="caution">
    <text evidence="2">The sequence shown here is derived from an EMBL/GenBank/DDBJ whole genome shotgun (WGS) entry which is preliminary data.</text>
</comment>
<evidence type="ECO:0000313" key="2">
    <source>
        <dbReference type="EMBL" id="MCM2391873.1"/>
    </source>
</evidence>